<dbReference type="InterPro" id="IPR010415">
    <property type="entry name" value="LpxI_C"/>
</dbReference>
<evidence type="ECO:0000259" key="1">
    <source>
        <dbReference type="Pfam" id="PF06230"/>
    </source>
</evidence>
<protein>
    <submittedName>
        <fullName evidence="3">UDP-2,3-diacylglucosamine pyrophosphatase</fullName>
    </submittedName>
</protein>
<dbReference type="InterPro" id="IPR043167">
    <property type="entry name" value="LpxI_C_sf"/>
</dbReference>
<dbReference type="InterPro" id="IPR053174">
    <property type="entry name" value="LpxI"/>
</dbReference>
<dbReference type="InterPro" id="IPR041255">
    <property type="entry name" value="LpxI_N"/>
</dbReference>
<dbReference type="OrthoDB" id="9789836at2"/>
<evidence type="ECO:0000313" key="4">
    <source>
        <dbReference type="Proteomes" id="UP000037178"/>
    </source>
</evidence>
<evidence type="ECO:0000259" key="2">
    <source>
        <dbReference type="Pfam" id="PF17930"/>
    </source>
</evidence>
<dbReference type="PATRIC" id="fig|1675527.3.peg.2366"/>
<accession>A0A0J9E398</accession>
<keyword evidence="4" id="KW-1185">Reference proteome</keyword>
<organism evidence="3 4">
    <name type="scientific">Candidatus Rhodobacter oscarellae</name>
    <dbReference type="NCBI Taxonomy" id="1675527"/>
    <lineage>
        <taxon>Bacteria</taxon>
        <taxon>Pseudomonadati</taxon>
        <taxon>Pseudomonadota</taxon>
        <taxon>Alphaproteobacteria</taxon>
        <taxon>Rhodobacterales</taxon>
        <taxon>Rhodobacter group</taxon>
        <taxon>Rhodobacter</taxon>
    </lineage>
</organism>
<dbReference type="STRING" id="1675527.AIOL_002252"/>
<dbReference type="Pfam" id="PF17930">
    <property type="entry name" value="LpxI_N"/>
    <property type="match status" value="1"/>
</dbReference>
<gene>
    <name evidence="3" type="ORF">AIOL_002252</name>
</gene>
<dbReference type="Gene3D" id="3.40.140.80">
    <property type="match status" value="1"/>
</dbReference>
<name>A0A0J9E398_9RHOB</name>
<dbReference type="Pfam" id="PF06230">
    <property type="entry name" value="LpxI_C"/>
    <property type="match status" value="1"/>
</dbReference>
<dbReference type="AlphaFoldDB" id="A0A0J9E398"/>
<dbReference type="Gene3D" id="3.40.50.20">
    <property type="match status" value="1"/>
</dbReference>
<comment type="caution">
    <text evidence="3">The sequence shown here is derived from an EMBL/GenBank/DDBJ whole genome shotgun (WGS) entry which is preliminary data.</text>
</comment>
<dbReference type="PANTHER" id="PTHR39962">
    <property type="entry name" value="BLL4848 PROTEIN"/>
    <property type="match status" value="1"/>
</dbReference>
<dbReference type="RefSeq" id="WP_049643034.1">
    <property type="nucleotide sequence ID" value="NZ_LFTY01000002.1"/>
</dbReference>
<proteinExistence type="predicted"/>
<evidence type="ECO:0000313" key="3">
    <source>
        <dbReference type="EMBL" id="KMW57291.1"/>
    </source>
</evidence>
<feature type="domain" description="LpxI N-terminal" evidence="2">
    <location>
        <begin position="3"/>
        <end position="127"/>
    </location>
</feature>
<dbReference type="PANTHER" id="PTHR39962:SF1">
    <property type="entry name" value="LPXI FAMILY PROTEIN"/>
    <property type="match status" value="1"/>
</dbReference>
<feature type="domain" description="LpxI C-terminal" evidence="1">
    <location>
        <begin position="131"/>
        <end position="262"/>
    </location>
</feature>
<dbReference type="Proteomes" id="UP000037178">
    <property type="component" value="Unassembled WGS sequence"/>
</dbReference>
<reference evidence="3 4" key="1">
    <citation type="submission" date="2015-06" db="EMBL/GenBank/DDBJ databases">
        <title>Draft genome sequence of an Alphaproteobacteria species associated to the Mediterranean sponge Oscarella lobularis.</title>
        <authorList>
            <person name="Jourda C."/>
            <person name="Santini S."/>
            <person name="Claverie J.-M."/>
        </authorList>
    </citation>
    <scope>NUCLEOTIDE SEQUENCE [LARGE SCALE GENOMIC DNA]</scope>
    <source>
        <strain evidence="3">IGS</strain>
    </source>
</reference>
<dbReference type="EMBL" id="LFTY01000002">
    <property type="protein sequence ID" value="KMW57291.1"/>
    <property type="molecule type" value="Genomic_DNA"/>
</dbReference>
<sequence length="267" mass="27784">MNRLAILAGQGSLPNQLAAAHAPALFVTFEGLDVSPPDNEHLHTSYERFGEMFDGLSVAGVTEVVFAGGLARPQLNPANFDAKMMQLAPRFMAAMQGGDDGLLRAVIAAFEEHGFAVRGAHELLPGLTCAAGLLTGPEPSDADRKDIARARDVLSTLGPLDVGQGAVVAGGQVLGIETAQGTDAMLRFVAETPEGLRRGKGVLVKAPKPGQDLRVDMPAVGPKTVEAAAKAGLAGLVLDAGQVVLLEREETLRRAKALGVFILAEEP</sequence>